<protein>
    <submittedName>
        <fullName evidence="2">Uncharacterized protein</fullName>
    </submittedName>
</protein>
<accession>A0A6J4RC12</accession>
<feature type="non-terminal residue" evidence="2">
    <location>
        <position position="50"/>
    </location>
</feature>
<reference evidence="2" key="1">
    <citation type="submission" date="2020-02" db="EMBL/GenBank/DDBJ databases">
        <authorList>
            <person name="Meier V. D."/>
        </authorList>
    </citation>
    <scope>NUCLEOTIDE SEQUENCE</scope>
    <source>
        <strain evidence="2">AVDCRST_MAG25</strain>
    </source>
</reference>
<evidence type="ECO:0000313" key="2">
    <source>
        <dbReference type="EMBL" id="CAA9468700.1"/>
    </source>
</evidence>
<feature type="compositionally biased region" description="Basic and acidic residues" evidence="1">
    <location>
        <begin position="31"/>
        <end position="40"/>
    </location>
</feature>
<organism evidence="2">
    <name type="scientific">uncultured Rubrobacteraceae bacterium</name>
    <dbReference type="NCBI Taxonomy" id="349277"/>
    <lineage>
        <taxon>Bacteria</taxon>
        <taxon>Bacillati</taxon>
        <taxon>Actinomycetota</taxon>
        <taxon>Rubrobacteria</taxon>
        <taxon>Rubrobacterales</taxon>
        <taxon>Rubrobacteraceae</taxon>
        <taxon>environmental samples</taxon>
    </lineage>
</organism>
<sequence length="50" mass="5207">GVGRKAGPEQEGGNKLGPGHTHLRGGPRKVSPREEGRGPEGPRPSSRGRL</sequence>
<dbReference type="AlphaFoldDB" id="A0A6J4RC12"/>
<dbReference type="EMBL" id="CADCVI010000110">
    <property type="protein sequence ID" value="CAA9468700.1"/>
    <property type="molecule type" value="Genomic_DNA"/>
</dbReference>
<feature type="region of interest" description="Disordered" evidence="1">
    <location>
        <begin position="1"/>
        <end position="50"/>
    </location>
</feature>
<evidence type="ECO:0000256" key="1">
    <source>
        <dbReference type="SAM" id="MobiDB-lite"/>
    </source>
</evidence>
<proteinExistence type="predicted"/>
<feature type="non-terminal residue" evidence="2">
    <location>
        <position position="1"/>
    </location>
</feature>
<name>A0A6J4RC12_9ACTN</name>
<gene>
    <name evidence="2" type="ORF">AVDCRST_MAG25-1829</name>
</gene>